<feature type="region of interest" description="Disordered" evidence="1">
    <location>
        <begin position="1"/>
        <end position="26"/>
    </location>
</feature>
<dbReference type="InterPro" id="IPR040898">
    <property type="entry name" value="CxC6"/>
</dbReference>
<keyword evidence="5" id="KW-1185">Reference proteome</keyword>
<evidence type="ECO:0008006" key="6">
    <source>
        <dbReference type="Google" id="ProtNLM"/>
    </source>
</evidence>
<feature type="region of interest" description="Disordered" evidence="1">
    <location>
        <begin position="397"/>
        <end position="418"/>
    </location>
</feature>
<evidence type="ECO:0000256" key="1">
    <source>
        <dbReference type="SAM" id="MobiDB-lite"/>
    </source>
</evidence>
<feature type="domain" description="CxC6 like cysteine cluster associated with KDZ" evidence="3">
    <location>
        <begin position="428"/>
        <end position="492"/>
    </location>
</feature>
<evidence type="ECO:0000313" key="5">
    <source>
        <dbReference type="Proteomes" id="UP001215151"/>
    </source>
</evidence>
<proteinExistence type="predicted"/>
<evidence type="ECO:0000259" key="2">
    <source>
        <dbReference type="Pfam" id="PF18718"/>
    </source>
</evidence>
<dbReference type="Pfam" id="PF18721">
    <property type="entry name" value="CxC6"/>
    <property type="match status" value="1"/>
</dbReference>
<dbReference type="Proteomes" id="UP001215151">
    <property type="component" value="Unassembled WGS sequence"/>
</dbReference>
<evidence type="ECO:0000259" key="3">
    <source>
        <dbReference type="Pfam" id="PF18721"/>
    </source>
</evidence>
<protein>
    <recommendedName>
        <fullName evidence="6">CxC5 like cysteine cluster associated with KDZ domain-containing protein</fullName>
    </recommendedName>
</protein>
<name>A0AAD7X4T3_9APHY</name>
<sequence length="539" mass="60037">MVKNMMPARASGGPRSELRRIAGKTKTQTKDAVDVLDNLPKLLVHDLARALHDGGDGHEPRVLEVPVMAREHRGDEHEHGREDGVPAERARDLVEQVLPRLTAWASSMLTLLRVVALDEAIQNAGEPIPEAIVEDVHAELRIIFEFLGVNPDSNERPNLPPLPPPILCTDRLECIRCPPNETRRSLRRREPPKEVRVLTSNLEWRNAQLFVAHCVVCNSEYYPDSYTYATPATGRRQVLEYSPAFFRISKHGLWAERRVALAQERTLVRFRAGWSNFADWINDQLPHRPRITHRQSRRLFLEHFSRRLLIAHLKQESFSLPAHASAAVLAEHVRREIGANGGVLPSAFDHGCTQCTHVKRYHADLIREGFVQDGQGGVGVAGIDEPDLNAGELPAAHAAPLPEGLPPAPAAQQEPEQGETRGYVRMAVMDGKTVTHRKCALDDCRGPLMDFRSGRFCEDHIALGNICGIMPCGEPVHSPGALTCGREDHKACALSVASKPRHAQLRKATCLFSALTFLLWATLQVMWLYTPSVPRQLTA</sequence>
<dbReference type="EMBL" id="JAPEVG010000420">
    <property type="protein sequence ID" value="KAJ8463054.1"/>
    <property type="molecule type" value="Genomic_DNA"/>
</dbReference>
<dbReference type="InterPro" id="IPR041539">
    <property type="entry name" value="CxC5"/>
</dbReference>
<feature type="domain" description="CxC5 like cysteine cluster associated with KDZ" evidence="2">
    <location>
        <begin position="166"/>
        <end position="283"/>
    </location>
</feature>
<dbReference type="AlphaFoldDB" id="A0AAD7X4T3"/>
<reference evidence="4" key="1">
    <citation type="submission" date="2022-11" db="EMBL/GenBank/DDBJ databases">
        <title>Genome Sequence of Cubamyces cubensis.</title>
        <authorList>
            <person name="Buettner E."/>
        </authorList>
    </citation>
    <scope>NUCLEOTIDE SEQUENCE</scope>
    <source>
        <strain evidence="4">MPL-01</strain>
    </source>
</reference>
<comment type="caution">
    <text evidence="4">The sequence shown here is derived from an EMBL/GenBank/DDBJ whole genome shotgun (WGS) entry which is preliminary data.</text>
</comment>
<gene>
    <name evidence="4" type="ORF">ONZ51_g10504</name>
</gene>
<organism evidence="4 5">
    <name type="scientific">Trametes cubensis</name>
    <dbReference type="NCBI Taxonomy" id="1111947"/>
    <lineage>
        <taxon>Eukaryota</taxon>
        <taxon>Fungi</taxon>
        <taxon>Dikarya</taxon>
        <taxon>Basidiomycota</taxon>
        <taxon>Agaricomycotina</taxon>
        <taxon>Agaricomycetes</taxon>
        <taxon>Polyporales</taxon>
        <taxon>Polyporaceae</taxon>
        <taxon>Trametes</taxon>
    </lineage>
</organism>
<evidence type="ECO:0000313" key="4">
    <source>
        <dbReference type="EMBL" id="KAJ8463054.1"/>
    </source>
</evidence>
<accession>A0AAD7X4T3</accession>
<dbReference type="Pfam" id="PF18718">
    <property type="entry name" value="CxC5"/>
    <property type="match status" value="1"/>
</dbReference>